<dbReference type="Proteomes" id="UP000288102">
    <property type="component" value="Unassembled WGS sequence"/>
</dbReference>
<dbReference type="AlphaFoldDB" id="A0A433ZZF9"/>
<keyword evidence="3" id="KW-1185">Reference proteome</keyword>
<evidence type="ECO:0000256" key="1">
    <source>
        <dbReference type="SAM" id="MobiDB-lite"/>
    </source>
</evidence>
<sequence length="29" mass="3235">MTQTPKSKPFHRRLLTGAAGGLGRLLRDR</sequence>
<comment type="caution">
    <text evidence="2">The sequence shown here is derived from an EMBL/GenBank/DDBJ whole genome shotgun (WGS) entry which is preliminary data.</text>
</comment>
<protein>
    <submittedName>
        <fullName evidence="2">NAD(P)-dependent oxidoreductase</fullName>
    </submittedName>
</protein>
<feature type="region of interest" description="Disordered" evidence="1">
    <location>
        <begin position="1"/>
        <end position="29"/>
    </location>
</feature>
<gene>
    <name evidence="2" type="ORF">D0817_26050</name>
</gene>
<proteinExistence type="predicted"/>
<name>A0A433ZZF9_9FLAO</name>
<reference evidence="3" key="1">
    <citation type="journal article" date="2019" name="Syst. Appl. Microbiol.">
        <title>Flavobacterium circumlabens sp. nov. and Flavobacterium cupreum sp. nov., two psychrotrophic species isolated from Antarctic environmental samples.</title>
        <authorList>
            <person name="Kralova S."/>
            <person name="Busse H.-J."/>
            <person name="Svec P."/>
            <person name="Maslanova I."/>
            <person name="Stankova E."/>
            <person name="Bartak M."/>
            <person name="Sedlacek I."/>
        </authorList>
    </citation>
    <scope>NUCLEOTIDE SEQUENCE [LARGE SCALE GENOMIC DNA]</scope>
    <source>
        <strain evidence="3">CCM 8825</strain>
    </source>
</reference>
<organism evidence="2 3">
    <name type="scientific">Flavobacterium cupreum</name>
    <dbReference type="NCBI Taxonomy" id="2133766"/>
    <lineage>
        <taxon>Bacteria</taxon>
        <taxon>Pseudomonadati</taxon>
        <taxon>Bacteroidota</taxon>
        <taxon>Flavobacteriia</taxon>
        <taxon>Flavobacteriales</taxon>
        <taxon>Flavobacteriaceae</taxon>
        <taxon>Flavobacterium</taxon>
    </lineage>
</organism>
<feature type="non-terminal residue" evidence="2">
    <location>
        <position position="29"/>
    </location>
</feature>
<evidence type="ECO:0000313" key="2">
    <source>
        <dbReference type="EMBL" id="RUT67513.1"/>
    </source>
</evidence>
<accession>A0A433ZZF9</accession>
<dbReference type="EMBL" id="QWDM01000244">
    <property type="protein sequence ID" value="RUT67513.1"/>
    <property type="molecule type" value="Genomic_DNA"/>
</dbReference>
<evidence type="ECO:0000313" key="3">
    <source>
        <dbReference type="Proteomes" id="UP000288102"/>
    </source>
</evidence>